<proteinExistence type="predicted"/>
<dbReference type="EMBL" id="CAJFCW020000006">
    <property type="protein sequence ID" value="CAG9127745.1"/>
    <property type="molecule type" value="Genomic_DNA"/>
</dbReference>
<organism evidence="1 2">
    <name type="scientific">Bursaphelenchus okinawaensis</name>
    <dbReference type="NCBI Taxonomy" id="465554"/>
    <lineage>
        <taxon>Eukaryota</taxon>
        <taxon>Metazoa</taxon>
        <taxon>Ecdysozoa</taxon>
        <taxon>Nematoda</taxon>
        <taxon>Chromadorea</taxon>
        <taxon>Rhabditida</taxon>
        <taxon>Tylenchina</taxon>
        <taxon>Tylenchomorpha</taxon>
        <taxon>Aphelenchoidea</taxon>
        <taxon>Aphelenchoididae</taxon>
        <taxon>Bursaphelenchus</taxon>
    </lineage>
</organism>
<comment type="caution">
    <text evidence="1">The sequence shown here is derived from an EMBL/GenBank/DDBJ whole genome shotgun (WGS) entry which is preliminary data.</text>
</comment>
<dbReference type="Proteomes" id="UP000614601">
    <property type="component" value="Unassembled WGS sequence"/>
</dbReference>
<keyword evidence="2" id="KW-1185">Reference proteome</keyword>
<dbReference type="EMBL" id="CAJFDH010000006">
    <property type="protein sequence ID" value="CAD5230419.1"/>
    <property type="molecule type" value="Genomic_DNA"/>
</dbReference>
<sequence>MVLMRPIIEDQVWLTDSESENGDLDGTESLDRFHWNQKSLRASQKRASQMPKPTIVNAYKSDMPGVALLEEPTTPQRLAHFLSKPFRTNPLKRTKSVSKLERNTYTDPIG</sequence>
<dbReference type="OrthoDB" id="5877407at2759"/>
<dbReference type="AlphaFoldDB" id="A0A811LSR6"/>
<protein>
    <submittedName>
        <fullName evidence="1">Uncharacterized protein</fullName>
    </submittedName>
</protein>
<dbReference type="Proteomes" id="UP000783686">
    <property type="component" value="Unassembled WGS sequence"/>
</dbReference>
<evidence type="ECO:0000313" key="1">
    <source>
        <dbReference type="EMBL" id="CAD5230419.1"/>
    </source>
</evidence>
<evidence type="ECO:0000313" key="2">
    <source>
        <dbReference type="Proteomes" id="UP000614601"/>
    </source>
</evidence>
<gene>
    <name evidence="1" type="ORF">BOKJ2_LOCUS14126</name>
</gene>
<reference evidence="1" key="1">
    <citation type="submission" date="2020-09" db="EMBL/GenBank/DDBJ databases">
        <authorList>
            <person name="Kikuchi T."/>
        </authorList>
    </citation>
    <scope>NUCLEOTIDE SEQUENCE</scope>
    <source>
        <strain evidence="1">SH1</strain>
    </source>
</reference>
<name>A0A811LSR6_9BILA</name>
<accession>A0A811LSR6</accession>